<proteinExistence type="inferred from homology"/>
<evidence type="ECO:0000256" key="4">
    <source>
        <dbReference type="ARBA" id="ARBA00023002"/>
    </source>
</evidence>
<dbReference type="GO" id="GO:0016491">
    <property type="term" value="F:oxidoreductase activity"/>
    <property type="evidence" value="ECO:0007669"/>
    <property type="project" value="UniProtKB-KW"/>
</dbReference>
<dbReference type="RefSeq" id="XP_025513023.1">
    <property type="nucleotide sequence ID" value="XM_025656283.1"/>
</dbReference>
<sequence>MATAVLNQLRSIFTDDSTDKVVINESADKYEAAVTYPWSQTCWTPAAAYVYLGNVQELTKALAIVQETGTKFAVRTTGHNPNPGFSSAGEAAVVLDIRQFRSKELLSDHGTARFGSGNTWGEVYAWLEERGLSAIGGRDSQVGLGGFLLGGGLGALPNLYGLGADGVKNFEVLLADGNLINANQNENSELYRALKGGGSNFGILANFIITTGIVTRFDLETHPLINVQYTINLYNPEDHVAINKATFEVQQTMEEDPKIGLFTNFNNGFVAVGLLYGDHPAESEAQKTFRPFHDLKSLVTTVLPSTNGTLLSLAQAMGHAQTPLKRSICTVTTRNSPELYEEVYKTWVEVRKALPADTVLHYTIQPIGTAAVQAGKDRGENIMGHESIPQSWWVFTCEWPKDGDDAAAQGAVNAMSEKVQCLAKERGLLLDYKCMTFATASQKVLGSYGAENIKRMHDVAAKYDPEGVFQKLQNDGFLLRNNV</sequence>
<dbReference type="InterPro" id="IPR016169">
    <property type="entry name" value="FAD-bd_PCMH_sub2"/>
</dbReference>
<dbReference type="InterPro" id="IPR050416">
    <property type="entry name" value="FAD-linked_Oxidoreductase"/>
</dbReference>
<dbReference type="InterPro" id="IPR036318">
    <property type="entry name" value="FAD-bd_PCMH-like_sf"/>
</dbReference>
<keyword evidence="3" id="KW-0274">FAD</keyword>
<dbReference type="InterPro" id="IPR006094">
    <property type="entry name" value="Oxid_FAD_bind_N"/>
</dbReference>
<feature type="domain" description="FAD-binding PCMH-type" evidence="5">
    <location>
        <begin position="42"/>
        <end position="224"/>
    </location>
</feature>
<evidence type="ECO:0000259" key="5">
    <source>
        <dbReference type="PROSITE" id="PS51387"/>
    </source>
</evidence>
<dbReference type="Proteomes" id="UP000249526">
    <property type="component" value="Unassembled WGS sequence"/>
</dbReference>
<dbReference type="PANTHER" id="PTHR42973:SF54">
    <property type="entry name" value="FAD-BINDING PCMH-TYPE DOMAIN-CONTAINING PROTEIN"/>
    <property type="match status" value="1"/>
</dbReference>
<keyword evidence="4" id="KW-0560">Oxidoreductase</keyword>
<dbReference type="Gene3D" id="3.30.465.10">
    <property type="match status" value="1"/>
</dbReference>
<dbReference type="PROSITE" id="PS51387">
    <property type="entry name" value="FAD_PCMH"/>
    <property type="match status" value="1"/>
</dbReference>
<evidence type="ECO:0000256" key="2">
    <source>
        <dbReference type="ARBA" id="ARBA00022630"/>
    </source>
</evidence>
<protein>
    <submittedName>
        <fullName evidence="6">FAD-binding domain-containing protein</fullName>
    </submittedName>
</protein>
<evidence type="ECO:0000313" key="7">
    <source>
        <dbReference type="Proteomes" id="UP000249526"/>
    </source>
</evidence>
<dbReference type="PANTHER" id="PTHR42973">
    <property type="entry name" value="BINDING OXIDOREDUCTASE, PUTATIVE (AFU_ORTHOLOGUE AFUA_1G17690)-RELATED"/>
    <property type="match status" value="1"/>
</dbReference>
<evidence type="ECO:0000256" key="3">
    <source>
        <dbReference type="ARBA" id="ARBA00022827"/>
    </source>
</evidence>
<accession>A0A8G1VJ66</accession>
<dbReference type="AlphaFoldDB" id="A0A8G1VJ66"/>
<evidence type="ECO:0000313" key="6">
    <source>
        <dbReference type="EMBL" id="RAH55101.1"/>
    </source>
</evidence>
<dbReference type="GO" id="GO:0071949">
    <property type="term" value="F:FAD binding"/>
    <property type="evidence" value="ECO:0007669"/>
    <property type="project" value="InterPro"/>
</dbReference>
<dbReference type="GeneID" id="37159685"/>
<dbReference type="InterPro" id="IPR016166">
    <property type="entry name" value="FAD-bd_PCMH"/>
</dbReference>
<dbReference type="EMBL" id="KZ825070">
    <property type="protein sequence ID" value="RAH55101.1"/>
    <property type="molecule type" value="Genomic_DNA"/>
</dbReference>
<keyword evidence="2" id="KW-0285">Flavoprotein</keyword>
<evidence type="ECO:0000256" key="1">
    <source>
        <dbReference type="ARBA" id="ARBA00005466"/>
    </source>
</evidence>
<keyword evidence="7" id="KW-1185">Reference proteome</keyword>
<organism evidence="6 7">
    <name type="scientific">Aspergillus piperis CBS 112811</name>
    <dbReference type="NCBI Taxonomy" id="1448313"/>
    <lineage>
        <taxon>Eukaryota</taxon>
        <taxon>Fungi</taxon>
        <taxon>Dikarya</taxon>
        <taxon>Ascomycota</taxon>
        <taxon>Pezizomycotina</taxon>
        <taxon>Eurotiomycetes</taxon>
        <taxon>Eurotiomycetidae</taxon>
        <taxon>Eurotiales</taxon>
        <taxon>Aspergillaceae</taxon>
        <taxon>Aspergillus</taxon>
        <taxon>Aspergillus subgen. Circumdati</taxon>
    </lineage>
</organism>
<gene>
    <name evidence="6" type="ORF">BO85DRAFT_377976</name>
</gene>
<dbReference type="Pfam" id="PF01565">
    <property type="entry name" value="FAD_binding_4"/>
    <property type="match status" value="1"/>
</dbReference>
<dbReference type="SUPFAM" id="SSF56176">
    <property type="entry name" value="FAD-binding/transporter-associated domain-like"/>
    <property type="match status" value="1"/>
</dbReference>
<reference evidence="6 7" key="1">
    <citation type="submission" date="2018-02" db="EMBL/GenBank/DDBJ databases">
        <title>The genomes of Aspergillus section Nigri reveals drivers in fungal speciation.</title>
        <authorList>
            <consortium name="DOE Joint Genome Institute"/>
            <person name="Vesth T.C."/>
            <person name="Nybo J."/>
            <person name="Theobald S."/>
            <person name="Brandl J."/>
            <person name="Frisvad J.C."/>
            <person name="Nielsen K.F."/>
            <person name="Lyhne E.K."/>
            <person name="Kogle M.E."/>
            <person name="Kuo A."/>
            <person name="Riley R."/>
            <person name="Clum A."/>
            <person name="Nolan M."/>
            <person name="Lipzen A."/>
            <person name="Salamov A."/>
            <person name="Henrissat B."/>
            <person name="Wiebenga A."/>
            <person name="De vries R.P."/>
            <person name="Grigoriev I.V."/>
            <person name="Mortensen U.H."/>
            <person name="Andersen M.R."/>
            <person name="Baker S.E."/>
        </authorList>
    </citation>
    <scope>NUCLEOTIDE SEQUENCE [LARGE SCALE GENOMIC DNA]</scope>
    <source>
        <strain evidence="6 7">CBS 112811</strain>
    </source>
</reference>
<comment type="similarity">
    <text evidence="1">Belongs to the oxygen-dependent FAD-linked oxidoreductase family.</text>
</comment>
<name>A0A8G1VJ66_9EURO</name>